<evidence type="ECO:0000256" key="5">
    <source>
        <dbReference type="ARBA" id="ARBA00022723"/>
    </source>
</evidence>
<dbReference type="GO" id="GO:0006364">
    <property type="term" value="P:rRNA processing"/>
    <property type="evidence" value="ECO:0007669"/>
    <property type="project" value="UniProtKB-UniRule"/>
</dbReference>
<evidence type="ECO:0000256" key="4">
    <source>
        <dbReference type="ARBA" id="ARBA00022722"/>
    </source>
</evidence>
<reference evidence="10" key="2">
    <citation type="submission" date="2021-04" db="EMBL/GenBank/DDBJ databases">
        <authorList>
            <person name="Gilroy R."/>
        </authorList>
    </citation>
    <scope>NUCLEOTIDE SEQUENCE</scope>
    <source>
        <strain evidence="10">CHK33-5263</strain>
    </source>
</reference>
<evidence type="ECO:0000256" key="9">
    <source>
        <dbReference type="HAMAP-Rule" id="MF_00009"/>
    </source>
</evidence>
<comment type="function">
    <text evidence="9">Single strand-specific metallo-endoribonuclease involved in late-stage 70S ribosome quality control and in maturation of the 3' terminus of the 16S rRNA.</text>
</comment>
<keyword evidence="4 9" id="KW-0540">Nuclease</keyword>
<dbReference type="EC" id="3.1.-.-" evidence="9"/>
<keyword evidence="3 9" id="KW-0698">rRNA processing</keyword>
<keyword evidence="9" id="KW-0963">Cytoplasm</keyword>
<evidence type="ECO:0000256" key="1">
    <source>
        <dbReference type="ARBA" id="ARBA00010875"/>
    </source>
</evidence>
<evidence type="ECO:0000256" key="2">
    <source>
        <dbReference type="ARBA" id="ARBA00022517"/>
    </source>
</evidence>
<dbReference type="InterPro" id="IPR023091">
    <property type="entry name" value="MetalPrtase_cat_dom_sf_prd"/>
</dbReference>
<dbReference type="Gene3D" id="3.40.390.30">
    <property type="entry name" value="Metalloproteases ('zincins'), catalytic domain"/>
    <property type="match status" value="1"/>
</dbReference>
<comment type="subcellular location">
    <subcellularLocation>
        <location evidence="9">Cytoplasm</location>
    </subcellularLocation>
</comment>
<dbReference type="SUPFAM" id="SSF55486">
    <property type="entry name" value="Metalloproteases ('zincins'), catalytic domain"/>
    <property type="match status" value="1"/>
</dbReference>
<dbReference type="NCBIfam" id="TIGR00043">
    <property type="entry name" value="rRNA maturation RNase YbeY"/>
    <property type="match status" value="1"/>
</dbReference>
<dbReference type="PANTHER" id="PTHR46986">
    <property type="entry name" value="ENDORIBONUCLEASE YBEY, CHLOROPLASTIC"/>
    <property type="match status" value="1"/>
</dbReference>
<dbReference type="Pfam" id="PF02130">
    <property type="entry name" value="YbeY"/>
    <property type="match status" value="1"/>
</dbReference>
<comment type="caution">
    <text evidence="10">The sequence shown here is derived from an EMBL/GenBank/DDBJ whole genome shotgun (WGS) entry which is preliminary data.</text>
</comment>
<keyword evidence="5 9" id="KW-0479">Metal-binding</keyword>
<accession>A0A9D2IVK9</accession>
<organism evidence="10 11">
    <name type="scientific">Candidatus Gallimonas intestinigallinarum</name>
    <dbReference type="NCBI Taxonomy" id="2838604"/>
    <lineage>
        <taxon>Bacteria</taxon>
        <taxon>Bacillati</taxon>
        <taxon>Bacillota</taxon>
        <taxon>Clostridia</taxon>
        <taxon>Candidatus Gallimonas</taxon>
    </lineage>
</organism>
<sequence>MRLTFDSDLPEEGLARLAEAMDGLWDGDDLSAEIWRISEEEIRALNSRERGVDRVTDVLSFPAMDGIKGRPILAAEHTDCVMPEDGTVFLGSIVICEQRAREQAREYGHSFERELWYLAVHGLLHCLGYDHETEEERREMREKEEYVMQKLDLRRES</sequence>
<evidence type="ECO:0000256" key="6">
    <source>
        <dbReference type="ARBA" id="ARBA00022759"/>
    </source>
</evidence>
<evidence type="ECO:0000256" key="7">
    <source>
        <dbReference type="ARBA" id="ARBA00022801"/>
    </source>
</evidence>
<dbReference type="InterPro" id="IPR002036">
    <property type="entry name" value="YbeY"/>
</dbReference>
<dbReference type="EMBL" id="DXBS01000090">
    <property type="protein sequence ID" value="HIZ24749.1"/>
    <property type="molecule type" value="Genomic_DNA"/>
</dbReference>
<evidence type="ECO:0000313" key="11">
    <source>
        <dbReference type="Proteomes" id="UP000824044"/>
    </source>
</evidence>
<protein>
    <recommendedName>
        <fullName evidence="9">Endoribonuclease YbeY</fullName>
        <ecNumber evidence="9">3.1.-.-</ecNumber>
    </recommendedName>
</protein>
<keyword evidence="7 9" id="KW-0378">Hydrolase</keyword>
<comment type="similarity">
    <text evidence="1 9">Belongs to the endoribonuclease YbeY family.</text>
</comment>
<proteinExistence type="inferred from homology"/>
<feature type="binding site" evidence="9">
    <location>
        <position position="131"/>
    </location>
    <ligand>
        <name>Zn(2+)</name>
        <dbReference type="ChEBI" id="CHEBI:29105"/>
        <note>catalytic</note>
    </ligand>
</feature>
<dbReference type="HAMAP" id="MF_00009">
    <property type="entry name" value="Endoribonucl_YbeY"/>
    <property type="match status" value="1"/>
</dbReference>
<feature type="binding site" evidence="9">
    <location>
        <position position="121"/>
    </location>
    <ligand>
        <name>Zn(2+)</name>
        <dbReference type="ChEBI" id="CHEBI:29105"/>
        <note>catalytic</note>
    </ligand>
</feature>
<evidence type="ECO:0000256" key="8">
    <source>
        <dbReference type="ARBA" id="ARBA00022833"/>
    </source>
</evidence>
<reference evidence="10" key="1">
    <citation type="journal article" date="2021" name="PeerJ">
        <title>Extensive microbial diversity within the chicken gut microbiome revealed by metagenomics and culture.</title>
        <authorList>
            <person name="Gilroy R."/>
            <person name="Ravi A."/>
            <person name="Getino M."/>
            <person name="Pursley I."/>
            <person name="Horton D.L."/>
            <person name="Alikhan N.F."/>
            <person name="Baker D."/>
            <person name="Gharbi K."/>
            <person name="Hall N."/>
            <person name="Watson M."/>
            <person name="Adriaenssens E.M."/>
            <person name="Foster-Nyarko E."/>
            <person name="Jarju S."/>
            <person name="Secka A."/>
            <person name="Antonio M."/>
            <person name="Oren A."/>
            <person name="Chaudhuri R.R."/>
            <person name="La Ragione R."/>
            <person name="Hildebrand F."/>
            <person name="Pallen M.J."/>
        </authorList>
    </citation>
    <scope>NUCLEOTIDE SEQUENCE</scope>
    <source>
        <strain evidence="10">CHK33-5263</strain>
    </source>
</reference>
<gene>
    <name evidence="9 10" type="primary">ybeY</name>
    <name evidence="10" type="ORF">H9812_04665</name>
</gene>
<dbReference type="GO" id="GO:0008270">
    <property type="term" value="F:zinc ion binding"/>
    <property type="evidence" value="ECO:0007669"/>
    <property type="project" value="UniProtKB-UniRule"/>
</dbReference>
<evidence type="ECO:0000313" key="10">
    <source>
        <dbReference type="EMBL" id="HIZ24749.1"/>
    </source>
</evidence>
<keyword evidence="6 9" id="KW-0255">Endonuclease</keyword>
<evidence type="ECO:0000256" key="3">
    <source>
        <dbReference type="ARBA" id="ARBA00022552"/>
    </source>
</evidence>
<dbReference type="GO" id="GO:0004521">
    <property type="term" value="F:RNA endonuclease activity"/>
    <property type="evidence" value="ECO:0007669"/>
    <property type="project" value="UniProtKB-UniRule"/>
</dbReference>
<keyword evidence="8 9" id="KW-0862">Zinc</keyword>
<name>A0A9D2IVK9_9FIRM</name>
<dbReference type="GO" id="GO:0004222">
    <property type="term" value="F:metalloendopeptidase activity"/>
    <property type="evidence" value="ECO:0007669"/>
    <property type="project" value="InterPro"/>
</dbReference>
<dbReference type="Proteomes" id="UP000824044">
    <property type="component" value="Unassembled WGS sequence"/>
</dbReference>
<dbReference type="GO" id="GO:0005737">
    <property type="term" value="C:cytoplasm"/>
    <property type="evidence" value="ECO:0007669"/>
    <property type="project" value="UniProtKB-SubCell"/>
</dbReference>
<comment type="cofactor">
    <cofactor evidence="9">
        <name>Zn(2+)</name>
        <dbReference type="ChEBI" id="CHEBI:29105"/>
    </cofactor>
    <text evidence="9">Binds 1 zinc ion.</text>
</comment>
<dbReference type="AlphaFoldDB" id="A0A9D2IVK9"/>
<keyword evidence="2 9" id="KW-0690">Ribosome biogenesis</keyword>
<dbReference type="PANTHER" id="PTHR46986:SF1">
    <property type="entry name" value="ENDORIBONUCLEASE YBEY, CHLOROPLASTIC"/>
    <property type="match status" value="1"/>
</dbReference>
<feature type="binding site" evidence="9">
    <location>
        <position position="125"/>
    </location>
    <ligand>
        <name>Zn(2+)</name>
        <dbReference type="ChEBI" id="CHEBI:29105"/>
        <note>catalytic</note>
    </ligand>
</feature>